<feature type="domain" description="Helicase C-terminal" evidence="4">
    <location>
        <begin position="906"/>
        <end position="1082"/>
    </location>
</feature>
<dbReference type="GO" id="GO:0005524">
    <property type="term" value="F:ATP binding"/>
    <property type="evidence" value="ECO:0007669"/>
    <property type="project" value="UniProtKB-KW"/>
</dbReference>
<dbReference type="PROSITE" id="PS51192">
    <property type="entry name" value="HELICASE_ATP_BIND_1"/>
    <property type="match status" value="1"/>
</dbReference>
<dbReference type="HOGENOM" id="CLU_001338_1_1_0"/>
<dbReference type="PANTHER" id="PTHR47957">
    <property type="entry name" value="ATP-DEPENDENT HELICASE HRQ1"/>
    <property type="match status" value="1"/>
</dbReference>
<dbReference type="eggNOG" id="COG1205">
    <property type="taxonomic scope" value="Bacteria"/>
</dbReference>
<keyword evidence="6" id="KW-1185">Reference proteome</keyword>
<dbReference type="InterPro" id="IPR011545">
    <property type="entry name" value="DEAD/DEAH_box_helicase_dom"/>
</dbReference>
<dbReference type="eggNOG" id="COG1201">
    <property type="taxonomic scope" value="Bacteria"/>
</dbReference>
<protein>
    <submittedName>
        <fullName evidence="5">Helicase family protein with metal-binding cysteine cluster</fullName>
    </submittedName>
</protein>
<dbReference type="Pfam" id="PF00271">
    <property type="entry name" value="Helicase_C"/>
    <property type="match status" value="1"/>
</dbReference>
<accession>K7RI26</accession>
<proteinExistence type="predicted"/>
<evidence type="ECO:0000259" key="3">
    <source>
        <dbReference type="PROSITE" id="PS51192"/>
    </source>
</evidence>
<reference evidence="5 6" key="1">
    <citation type="journal article" date="2013" name="Genome Announc.">
        <title>Whole Genome Sequencing of Thermus oshimai JL-2 and Thermus thermophilus JL-18, Incomplete Denitrifiers from the United States Great Basin.</title>
        <authorList>
            <person name="Murugapiran S.K."/>
            <person name="Huntemann M."/>
            <person name="Wei C.L."/>
            <person name="Han J."/>
            <person name="Detter J.C."/>
            <person name="Han C.S."/>
            <person name="Erkkila T.H."/>
            <person name="Teshima H."/>
            <person name="Chen A."/>
            <person name="Kyrpides N."/>
            <person name="Mavrommatis K."/>
            <person name="Markowitz V."/>
            <person name="Szeto E."/>
            <person name="Ivanova N."/>
            <person name="Pagani I."/>
            <person name="Lam J."/>
            <person name="McDonald A.I."/>
            <person name="Dodsworth J.A."/>
            <person name="Pati A."/>
            <person name="Goodwin L."/>
            <person name="Peters L."/>
            <person name="Pitluck S."/>
            <person name="Woyke T."/>
            <person name="Hedlund B.P."/>
        </authorList>
    </citation>
    <scope>NUCLEOTIDE SEQUENCE</scope>
    <source>
        <strain evidence="5 6">JL-2</strain>
    </source>
</reference>
<keyword evidence="5" id="KW-0347">Helicase</keyword>
<dbReference type="InterPro" id="IPR001650">
    <property type="entry name" value="Helicase_C-like"/>
</dbReference>
<evidence type="ECO:0000259" key="4">
    <source>
        <dbReference type="PROSITE" id="PS51194"/>
    </source>
</evidence>
<sequence length="1725" mass="196639">MRGDSLDWGDIKETLPEALELLFQPLRTLAFSEEELVRRLGFATMPEPLRAWTVRFFGLSPVHLGERPRARDPFRQLEEIQNGFRRYAESFVTPRNPRIAEFLKKGIEEEDLLWREPFIAQKRRYRLGKSVDELIREGLLPPEIRPLLRRNPERLDDPTPFHPYVHQEEALRAALRGESFVVATGTGSGKSLAFGMPILAYALRERRPGIKAVIVYPMNALANSQYRDFALRLHGSGLRIALYNGETPYTRQEGQHLKQRLAQERPISDAEVFSREEIRQNPPDILMTNYVQLELLLTRGEDRYLFPPEHRGILRYLVLDEVHTYAGLRGADVALLIRRLRQHTGTGESLQTIGTSATVDRGGEAILRFAEDLFGVPVARVIGETLEDPPPLDLSVLPQELKEALKGERVRRVLLFLEEALKEPKTLGELAGALAQEEGLPEDEARAEVALALRVGAATGYLVPRIHAFYAQAPDLTATLDLEGLSLKGERHLLGRPAYPVVFCRNCGQEYLVARLDRGRYRPGPSPLDLFQGDVRYLRPGLWRPEEEPLPEDWLDDRGEIRRDRKDLLPRNLLLDPLSGLPADGGVPVAVLPYPFQFCPTCQVAHSRRGGEIRKLAAFGLVGRSTATDLLLLSTLSTLPSEERKVIAFTDNRQDAEFQAGHFQDLFRKVFFRQTVLEVLERGPAYLSELGRLVYEVWGRSDPRQEVSPLYDPHTPEGNAYQRLLSLAAVQEATRNTQPYLRNLEAAGLLRYRYRHLDKVVEDETVWEGLKAPPEVLRDYLTGLLDLLRRRGAIRHELFNPYKFNLEVEEPLAAYPQEVFVDPVGAALLLEVPSTLEPRFGHTFRLFGEKRPSPFEAWTMRALGLAREEARGLLQRVVRALKTQRLLQPWEFPARGKGKHRLQGLALDPKAILLEKTEGTYLYCPRSTYTGHLYALRFSPEYPAQALEERTVHPFYQDLYQGRTFAMPLEARAHSGQVPGEERRKLEERFRNPQDPLSLLVATPTLEMGIDIGALSSVFLRNIPPSPASYAQRSGRAGRKGQPALIQSFAGAVGHDQYFYRFPEKMVRGHIQAPRFLLDNPRLLQAHIRALVLEVLAQSGFSLPGTVGQALDYEDPARMYPLRPAFRQALEEGLRTHRAEVVQAVREAFRREMARFPWLTEAFIWDTVDGFLADLDGELRPWREEYQDAQARYTEYAVRLQHMGPNHPSREEVRAEVDRADRQRRALVELDLRGYLGSRGFLPNYAFGRVTAWAELITPGGEVHRLERPVFTALTELAPGNALYYGGRRYRLDRLAVLPKEEAFRPAKRCTCGHVEVGEVCAACGKDLSAEPPSVYLMPPPVLLGVPKRRINSDEEDRARLGYEVEWVWRPKAPKVFRHGEVRLLYEHNAEVAALNKGLRAWFLDEEEGTSLQGGFVYCRRCRRFLLTETEYERHPWKEGRQGRCPAGGTAEDLRRGLVLEARAESDVVALEVPLPPDLEKERAPAFYKSLLAAFRKAALVVLELAGDELWGFLQPTPNPQVPYRVVMVEGQEGGLGALAALADWPPREEPHPLWELARTALRLMHQEEGEGCERACYDCLMDYENQPDHPFLDRTLVLPFFQALSEAFFVEESPPEALERLLAQCESELERRWLWACQARGLPLPDRGQYTLQVGDTFTRFDFFYDRGLGIYVDGPPHQDEERARKDREIRQALILRGVPFLVFAEGEWEKAFRELEAWLQGSF</sequence>
<keyword evidence="1" id="KW-0547">Nucleotide-binding</keyword>
<dbReference type="GO" id="GO:0043138">
    <property type="term" value="F:3'-5' DNA helicase activity"/>
    <property type="evidence" value="ECO:0007669"/>
    <property type="project" value="TreeGrafter"/>
</dbReference>
<dbReference type="PANTHER" id="PTHR47957:SF3">
    <property type="entry name" value="ATP-DEPENDENT HELICASE HRQ1"/>
    <property type="match status" value="1"/>
</dbReference>
<gene>
    <name evidence="5" type="ORF">Theos_1020</name>
</gene>
<evidence type="ECO:0000256" key="1">
    <source>
        <dbReference type="ARBA" id="ARBA00022741"/>
    </source>
</evidence>
<dbReference type="InterPro" id="IPR014001">
    <property type="entry name" value="Helicase_ATP-bd"/>
</dbReference>
<dbReference type="GO" id="GO:0006289">
    <property type="term" value="P:nucleotide-excision repair"/>
    <property type="evidence" value="ECO:0007669"/>
    <property type="project" value="TreeGrafter"/>
</dbReference>
<dbReference type="PROSITE" id="PS51194">
    <property type="entry name" value="HELICASE_CTER"/>
    <property type="match status" value="1"/>
</dbReference>
<dbReference type="Proteomes" id="UP000000211">
    <property type="component" value="Chromosome"/>
</dbReference>
<dbReference type="EMBL" id="CP003249">
    <property type="protein sequence ID" value="AFV76072.1"/>
    <property type="molecule type" value="Genomic_DNA"/>
</dbReference>
<feature type="domain" description="Helicase ATP-binding" evidence="3">
    <location>
        <begin position="171"/>
        <end position="377"/>
    </location>
</feature>
<dbReference type="STRING" id="751945.Theos_1020"/>
<evidence type="ECO:0000256" key="2">
    <source>
        <dbReference type="ARBA" id="ARBA00022840"/>
    </source>
</evidence>
<keyword evidence="2" id="KW-0067">ATP-binding</keyword>
<dbReference type="Gene3D" id="3.40.50.300">
    <property type="entry name" value="P-loop containing nucleotide triphosphate hydrolases"/>
    <property type="match status" value="2"/>
</dbReference>
<organism evidence="5 6">
    <name type="scientific">Thermus oshimai JL-2</name>
    <dbReference type="NCBI Taxonomy" id="751945"/>
    <lineage>
        <taxon>Bacteria</taxon>
        <taxon>Thermotogati</taxon>
        <taxon>Deinococcota</taxon>
        <taxon>Deinococci</taxon>
        <taxon>Thermales</taxon>
        <taxon>Thermaceae</taxon>
        <taxon>Thermus</taxon>
    </lineage>
</organism>
<dbReference type="PATRIC" id="fig|751945.3.peg.1014"/>
<dbReference type="GO" id="GO:0036297">
    <property type="term" value="P:interstrand cross-link repair"/>
    <property type="evidence" value="ECO:0007669"/>
    <property type="project" value="TreeGrafter"/>
</dbReference>
<dbReference type="GO" id="GO:0003676">
    <property type="term" value="F:nucleic acid binding"/>
    <property type="evidence" value="ECO:0007669"/>
    <property type="project" value="InterPro"/>
</dbReference>
<name>K7RI26_THEOS</name>
<dbReference type="SUPFAM" id="SSF52540">
    <property type="entry name" value="P-loop containing nucleoside triphosphate hydrolases"/>
    <property type="match status" value="2"/>
</dbReference>
<evidence type="ECO:0000313" key="6">
    <source>
        <dbReference type="Proteomes" id="UP000000211"/>
    </source>
</evidence>
<dbReference type="SMART" id="SM00490">
    <property type="entry name" value="HELICc"/>
    <property type="match status" value="1"/>
</dbReference>
<dbReference type="SMART" id="SM00487">
    <property type="entry name" value="DEXDc"/>
    <property type="match status" value="1"/>
</dbReference>
<keyword evidence="5" id="KW-0378">Hydrolase</keyword>
<dbReference type="InterPro" id="IPR027417">
    <property type="entry name" value="P-loop_NTPase"/>
</dbReference>
<dbReference type="Pfam" id="PF00270">
    <property type="entry name" value="DEAD"/>
    <property type="match status" value="1"/>
</dbReference>
<evidence type="ECO:0000313" key="5">
    <source>
        <dbReference type="EMBL" id="AFV76072.1"/>
    </source>
</evidence>
<dbReference type="KEGG" id="tos:Theos_1020"/>